<name>A0ABS9KJM5_9BACT</name>
<organism evidence="1 2">
    <name type="scientific">Rhodohalobacter sulfatireducens</name>
    <dbReference type="NCBI Taxonomy" id="2911366"/>
    <lineage>
        <taxon>Bacteria</taxon>
        <taxon>Pseudomonadati</taxon>
        <taxon>Balneolota</taxon>
        <taxon>Balneolia</taxon>
        <taxon>Balneolales</taxon>
        <taxon>Balneolaceae</taxon>
        <taxon>Rhodohalobacter</taxon>
    </lineage>
</organism>
<evidence type="ECO:0000313" key="2">
    <source>
        <dbReference type="Proteomes" id="UP001165366"/>
    </source>
</evidence>
<dbReference type="Proteomes" id="UP001165366">
    <property type="component" value="Unassembled WGS sequence"/>
</dbReference>
<protein>
    <recommendedName>
        <fullName evidence="3">Copper amine oxidase-like N-terminal domain-containing protein</fullName>
    </recommendedName>
</protein>
<accession>A0ABS9KJM5</accession>
<feature type="non-terminal residue" evidence="1">
    <location>
        <position position="1"/>
    </location>
</feature>
<sequence length="96" mass="11001">FVLEGSGATIDVKATYDEEGNLVESTLIKKDIRVPIPILRFIYSHEKFNSWTMTGNEIVVKDFDPYQTEYKVTMTNGDETEVLNFKEQGESIAYQN</sequence>
<reference evidence="1" key="2">
    <citation type="submission" date="2024-05" db="EMBL/GenBank/DDBJ databases">
        <title>Rhodohalobacter halophilus gen. nov., sp. nov., a moderately halophilic member of the family Balneolaceae.</title>
        <authorList>
            <person name="Xia J."/>
        </authorList>
    </citation>
    <scope>NUCLEOTIDE SEQUENCE</scope>
    <source>
        <strain evidence="1">WB101</strain>
    </source>
</reference>
<reference evidence="1" key="1">
    <citation type="submission" date="2022-01" db="EMBL/GenBank/DDBJ databases">
        <authorList>
            <person name="Wang Y."/>
        </authorList>
    </citation>
    <scope>NUCLEOTIDE SEQUENCE</scope>
    <source>
        <strain evidence="1">WB101</strain>
    </source>
</reference>
<comment type="caution">
    <text evidence="1">The sequence shown here is derived from an EMBL/GenBank/DDBJ whole genome shotgun (WGS) entry which is preliminary data.</text>
</comment>
<evidence type="ECO:0000313" key="1">
    <source>
        <dbReference type="EMBL" id="MCG2591031.1"/>
    </source>
</evidence>
<gene>
    <name evidence="1" type="ORF">L6773_20845</name>
</gene>
<keyword evidence="2" id="KW-1185">Reference proteome</keyword>
<evidence type="ECO:0008006" key="3">
    <source>
        <dbReference type="Google" id="ProtNLM"/>
    </source>
</evidence>
<dbReference type="RefSeq" id="WP_237856579.1">
    <property type="nucleotide sequence ID" value="NZ_JAKLWS010000058.1"/>
</dbReference>
<dbReference type="EMBL" id="JAKLWS010000058">
    <property type="protein sequence ID" value="MCG2591031.1"/>
    <property type="molecule type" value="Genomic_DNA"/>
</dbReference>
<proteinExistence type="predicted"/>